<protein>
    <submittedName>
        <fullName evidence="1">Uncharacterized protein</fullName>
    </submittedName>
</protein>
<dbReference type="PROSITE" id="PS51257">
    <property type="entry name" value="PROKAR_LIPOPROTEIN"/>
    <property type="match status" value="1"/>
</dbReference>
<comment type="caution">
    <text evidence="1">The sequence shown here is derived from an EMBL/GenBank/DDBJ whole genome shotgun (WGS) entry which is preliminary data.</text>
</comment>
<evidence type="ECO:0000313" key="2">
    <source>
        <dbReference type="Proteomes" id="UP001201812"/>
    </source>
</evidence>
<keyword evidence="2" id="KW-1185">Reference proteome</keyword>
<dbReference type="AlphaFoldDB" id="A0AAD4ME57"/>
<sequence>MNWRSRPPLTRSGPCSWITPPGPASILVLSMSCYSTAMSHCISAHGSRQSRWPGRLCVGPGIRADDPHRLGRRPQSGSRLQCVSRLDHHPHADWHASLDRRDDAGAAMDRAGQAAPDIFWRTHQKLLEDLAKVAIKRSRSSAK</sequence>
<gene>
    <name evidence="1" type="ORF">DdX_22023</name>
</gene>
<reference evidence="1" key="1">
    <citation type="submission" date="2022-01" db="EMBL/GenBank/DDBJ databases">
        <title>Genome Sequence Resource for Two Populations of Ditylenchus destructor, the Migratory Endoparasitic Phytonematode.</title>
        <authorList>
            <person name="Zhang H."/>
            <person name="Lin R."/>
            <person name="Xie B."/>
        </authorList>
    </citation>
    <scope>NUCLEOTIDE SEQUENCE</scope>
    <source>
        <strain evidence="1">BazhouSP</strain>
    </source>
</reference>
<name>A0AAD4ME57_9BILA</name>
<evidence type="ECO:0000313" key="1">
    <source>
        <dbReference type="EMBL" id="KAI1691209.1"/>
    </source>
</evidence>
<dbReference type="EMBL" id="JAKKPZ010000980">
    <property type="protein sequence ID" value="KAI1691209.1"/>
    <property type="molecule type" value="Genomic_DNA"/>
</dbReference>
<accession>A0AAD4ME57</accession>
<dbReference type="Proteomes" id="UP001201812">
    <property type="component" value="Unassembled WGS sequence"/>
</dbReference>
<proteinExistence type="predicted"/>
<organism evidence="1 2">
    <name type="scientific">Ditylenchus destructor</name>
    <dbReference type="NCBI Taxonomy" id="166010"/>
    <lineage>
        <taxon>Eukaryota</taxon>
        <taxon>Metazoa</taxon>
        <taxon>Ecdysozoa</taxon>
        <taxon>Nematoda</taxon>
        <taxon>Chromadorea</taxon>
        <taxon>Rhabditida</taxon>
        <taxon>Tylenchina</taxon>
        <taxon>Tylenchomorpha</taxon>
        <taxon>Sphaerularioidea</taxon>
        <taxon>Anguinidae</taxon>
        <taxon>Anguininae</taxon>
        <taxon>Ditylenchus</taxon>
    </lineage>
</organism>